<dbReference type="Gene3D" id="3.20.20.70">
    <property type="entry name" value="Aldolase class I"/>
    <property type="match status" value="1"/>
</dbReference>
<dbReference type="EC" id="3.2.1.22" evidence="2 5"/>
<dbReference type="SUPFAM" id="SSF51445">
    <property type="entry name" value="(Trans)glycosidases"/>
    <property type="match status" value="1"/>
</dbReference>
<feature type="binding site" evidence="7">
    <location>
        <position position="489"/>
    </location>
    <ligand>
        <name>substrate</name>
    </ligand>
</feature>
<dbReference type="GO" id="GO:0004557">
    <property type="term" value="F:alpha-galactosidase activity"/>
    <property type="evidence" value="ECO:0007669"/>
    <property type="project" value="UniProtKB-UniRule"/>
</dbReference>
<dbReference type="CDD" id="cd14791">
    <property type="entry name" value="GH36"/>
    <property type="match status" value="1"/>
</dbReference>
<comment type="catalytic activity">
    <reaction evidence="1 5">
        <text>Hydrolysis of terminal, non-reducing alpha-D-galactose residues in alpha-D-galactosides, including galactose oligosaccharides, galactomannans and galactolipids.</text>
        <dbReference type="EC" id="3.2.1.22"/>
    </reaction>
</comment>
<dbReference type="Pfam" id="PF16875">
    <property type="entry name" value="Glyco_hydro_36N"/>
    <property type="match status" value="1"/>
</dbReference>
<dbReference type="Gene3D" id="2.60.40.1180">
    <property type="entry name" value="Golgi alpha-mannosidase II"/>
    <property type="match status" value="1"/>
</dbReference>
<dbReference type="PIRSF" id="PIRSF005536">
    <property type="entry name" value="Agal"/>
    <property type="match status" value="1"/>
</dbReference>
<accession>A0A561PP33</accession>
<feature type="domain" description="Glycosyl hydrolase family 36 C-terminal" evidence="9">
    <location>
        <begin position="688"/>
        <end position="773"/>
    </location>
</feature>
<dbReference type="InterPro" id="IPR050985">
    <property type="entry name" value="Alpha-glycosidase_related"/>
</dbReference>
<feature type="transmembrane region" description="Helical" evidence="8">
    <location>
        <begin position="42"/>
        <end position="65"/>
    </location>
</feature>
<evidence type="ECO:0000256" key="8">
    <source>
        <dbReference type="SAM" id="Phobius"/>
    </source>
</evidence>
<feature type="binding site" evidence="7">
    <location>
        <position position="593"/>
    </location>
    <ligand>
        <name>substrate</name>
    </ligand>
</feature>
<evidence type="ECO:0000256" key="5">
    <source>
        <dbReference type="PIRNR" id="PIRNR005536"/>
    </source>
</evidence>
<evidence type="ECO:0000256" key="7">
    <source>
        <dbReference type="PIRSR" id="PIRSR005536-2"/>
    </source>
</evidence>
<keyword evidence="12" id="KW-1185">Reference proteome</keyword>
<evidence type="ECO:0000259" key="10">
    <source>
        <dbReference type="Pfam" id="PF16875"/>
    </source>
</evidence>
<dbReference type="FunFam" id="3.20.20.70:FF:000118">
    <property type="entry name" value="Alpha-galactosidase"/>
    <property type="match status" value="1"/>
</dbReference>
<dbReference type="GO" id="GO:0016052">
    <property type="term" value="P:carbohydrate catabolic process"/>
    <property type="evidence" value="ECO:0007669"/>
    <property type="project" value="InterPro"/>
</dbReference>
<feature type="active site" description="Nucleophile" evidence="6">
    <location>
        <position position="525"/>
    </location>
</feature>
<dbReference type="AlphaFoldDB" id="A0A561PP33"/>
<feature type="binding site" evidence="7">
    <location>
        <position position="242"/>
    </location>
    <ligand>
        <name>substrate</name>
    </ligand>
</feature>
<dbReference type="PANTHER" id="PTHR43053:SF3">
    <property type="entry name" value="ALPHA-GALACTOSIDASE C-RELATED"/>
    <property type="match status" value="1"/>
</dbReference>
<evidence type="ECO:0000259" key="9">
    <source>
        <dbReference type="Pfam" id="PF16874"/>
    </source>
</evidence>
<feature type="domain" description="Glycosyl hydrolase family 36 N-terminal" evidence="10">
    <location>
        <begin position="95"/>
        <end position="330"/>
    </location>
</feature>
<evidence type="ECO:0000313" key="12">
    <source>
        <dbReference type="Proteomes" id="UP000320811"/>
    </source>
</evidence>
<evidence type="ECO:0000313" key="11">
    <source>
        <dbReference type="EMBL" id="TWF39876.1"/>
    </source>
</evidence>
<feature type="binding site" evidence="7">
    <location>
        <begin position="523"/>
        <end position="527"/>
    </location>
    <ligand>
        <name>substrate</name>
    </ligand>
</feature>
<feature type="active site" description="Proton donor" evidence="6">
    <location>
        <position position="593"/>
    </location>
</feature>
<dbReference type="Pfam" id="PF02065">
    <property type="entry name" value="Melibiase"/>
    <property type="match status" value="1"/>
</dbReference>
<dbReference type="InterPro" id="IPR031705">
    <property type="entry name" value="Glyco_hydro_36_C"/>
</dbReference>
<dbReference type="EMBL" id="VIWO01000005">
    <property type="protein sequence ID" value="TWF39876.1"/>
    <property type="molecule type" value="Genomic_DNA"/>
</dbReference>
<dbReference type="InterPro" id="IPR002252">
    <property type="entry name" value="Glyco_hydro_36"/>
</dbReference>
<dbReference type="InterPro" id="IPR038417">
    <property type="entry name" value="Alpga-gal_N_sf"/>
</dbReference>
<evidence type="ECO:0000256" key="3">
    <source>
        <dbReference type="ARBA" id="ARBA00022801"/>
    </source>
</evidence>
<dbReference type="InterPro" id="IPR031704">
    <property type="entry name" value="Glyco_hydro_36_N"/>
</dbReference>
<organism evidence="11 12">
    <name type="scientific">Chitinophaga polysaccharea</name>
    <dbReference type="NCBI Taxonomy" id="1293035"/>
    <lineage>
        <taxon>Bacteria</taxon>
        <taxon>Pseudomonadati</taxon>
        <taxon>Bacteroidota</taxon>
        <taxon>Chitinophagia</taxon>
        <taxon>Chitinophagales</taxon>
        <taxon>Chitinophagaceae</taxon>
        <taxon>Chitinophaga</taxon>
    </lineage>
</organism>
<dbReference type="InterPro" id="IPR013785">
    <property type="entry name" value="Aldolase_TIM"/>
</dbReference>
<reference evidence="11 12" key="1">
    <citation type="submission" date="2019-06" db="EMBL/GenBank/DDBJ databases">
        <title>Sorghum-associated microbial communities from plants grown in Nebraska, USA.</title>
        <authorList>
            <person name="Schachtman D."/>
        </authorList>
    </citation>
    <scope>NUCLEOTIDE SEQUENCE [LARGE SCALE GENOMIC DNA]</scope>
    <source>
        <strain evidence="11 12">1209</strain>
    </source>
</reference>
<name>A0A561PP33_9BACT</name>
<keyword evidence="3 5" id="KW-0378">Hydrolase</keyword>
<evidence type="ECO:0000256" key="1">
    <source>
        <dbReference type="ARBA" id="ARBA00001255"/>
    </source>
</evidence>
<dbReference type="PANTHER" id="PTHR43053">
    <property type="entry name" value="GLYCOSIDASE FAMILY 31"/>
    <property type="match status" value="1"/>
</dbReference>
<evidence type="ECO:0000256" key="4">
    <source>
        <dbReference type="ARBA" id="ARBA00023295"/>
    </source>
</evidence>
<evidence type="ECO:0000256" key="6">
    <source>
        <dbReference type="PIRSR" id="PIRSR005536-1"/>
    </source>
</evidence>
<evidence type="ECO:0000256" key="2">
    <source>
        <dbReference type="ARBA" id="ARBA00012755"/>
    </source>
</evidence>
<dbReference type="PROSITE" id="PS00512">
    <property type="entry name" value="ALPHA_GALACTOSIDASE"/>
    <property type="match status" value="1"/>
</dbReference>
<dbReference type="PRINTS" id="PR00743">
    <property type="entry name" value="GLHYDRLASE36"/>
</dbReference>
<feature type="binding site" evidence="7">
    <location>
        <begin position="409"/>
        <end position="410"/>
    </location>
    <ligand>
        <name>substrate</name>
    </ligand>
</feature>
<dbReference type="Pfam" id="PF16874">
    <property type="entry name" value="Glyco_hydro_36C"/>
    <property type="match status" value="1"/>
</dbReference>
<keyword evidence="4 5" id="KW-0326">Glycosidase</keyword>
<keyword evidence="8" id="KW-0812">Transmembrane</keyword>
<dbReference type="InterPro" id="IPR013780">
    <property type="entry name" value="Glyco_hydro_b"/>
</dbReference>
<dbReference type="Gene3D" id="2.70.98.60">
    <property type="entry name" value="alpha-galactosidase from lactobacil brevis"/>
    <property type="match status" value="1"/>
</dbReference>
<proteinExistence type="inferred from homology"/>
<dbReference type="InterPro" id="IPR000111">
    <property type="entry name" value="Glyco_hydro_27/36_CS"/>
</dbReference>
<comment type="caution">
    <text evidence="11">The sequence shown here is derived from an EMBL/GenBank/DDBJ whole genome shotgun (WGS) entry which is preliminary data.</text>
</comment>
<dbReference type="Proteomes" id="UP000320811">
    <property type="component" value="Unassembled WGS sequence"/>
</dbReference>
<protein>
    <recommendedName>
        <fullName evidence="2 5">Alpha-galactosidase</fullName>
        <ecNumber evidence="2 5">3.2.1.22</ecNumber>
    </recommendedName>
</protein>
<sequence>MTYRVQKRHYKGDIRPDVFISLVNKYTIDNISFKFISQIFKYIIKIFVLVMNTRLALLLSVGILLSKSTAIAQTMINIETNRTALILETDADSALIFTHFGPRLSHTGDYQQIRGLDKFKPGNDDLYNKREAYTSAGSLTLLEPALSVTHANGDKSVVLHYVSHTVQKIDDNRTLTTIHLEDSRYHLQVALYYQSYYQEDVIEQWTAISHREKGNIVLNKYASASLTLPGKNFYLKSHHSGWGREMASEEEPLTHGIKTLDAKLGTRTNLLQSSSFMVSLNQPATEDAGEVIAGTLAWTGNFRIDFETFDEYYLRVTAGINNFASNYILAPGTPFVTPKFIFTYSNQGKGAASQHLQRWARNYQLADGKGERSTLLNNWETTYFDFDDAKLNALIQDTKKLGVDVFLLDDGWFGNKYPRNNANGGLGDWQPNKQKLPNGLVSLARNATANGVKFGIWIEPEMVNPRSELYEKHPDWVVREPGRKEYYMRNQLVLDLANPAVQDFIFNTVDGLFNEIPGLAFIKWDCNSLIYNAHSPYLDNQDHFYVAYVQGWYNILERLRRKHPLTPMMLCAGGGSRVDYGALQYFTEFWPSDNTNAFDRIFIQWEYSYYFPAIALDNHVTDMGKQPIKFRTDVAMMGKLGFDVRVNELAPQDLLFAQQAVTCYNSIKDIIWHGEQYRLQDPYKEKVTSMAYVNSHQDEAIVFNYYVASTYTTTIGLPIKMKGLAPDKQYKIEEINVYPGTKSTIDSTKTYSGDFLMNIGFNPEVSARRTSVVLRVTAI</sequence>
<comment type="similarity">
    <text evidence="5">Belongs to the glycosyl hydrolase.</text>
</comment>
<dbReference type="InterPro" id="IPR017853">
    <property type="entry name" value="GH"/>
</dbReference>
<feature type="binding site" evidence="7">
    <location>
        <position position="571"/>
    </location>
    <ligand>
        <name>substrate</name>
    </ligand>
</feature>
<keyword evidence="8" id="KW-0472">Membrane</keyword>
<keyword evidence="8" id="KW-1133">Transmembrane helix</keyword>
<gene>
    <name evidence="11" type="ORF">FHW36_105316</name>
</gene>